<accession>A0ABT1REV5</accession>
<dbReference type="PANTHER" id="PTHR42928">
    <property type="entry name" value="TRICARBOXYLATE-BINDING PROTEIN"/>
    <property type="match status" value="1"/>
</dbReference>
<dbReference type="Proteomes" id="UP000996601">
    <property type="component" value="Unassembled WGS sequence"/>
</dbReference>
<gene>
    <name evidence="3" type="ORF">GB927_026090</name>
</gene>
<feature type="chain" id="PRO_5046349472" description="Tripartite-type tricarboxylate transporter, receptor component TctC" evidence="2">
    <location>
        <begin position="28"/>
        <end position="344"/>
    </location>
</feature>
<dbReference type="EMBL" id="WHSB02000013">
    <property type="protein sequence ID" value="MCQ4633536.1"/>
    <property type="molecule type" value="Genomic_DNA"/>
</dbReference>
<dbReference type="InterPro" id="IPR005064">
    <property type="entry name" value="BUG"/>
</dbReference>
<evidence type="ECO:0008006" key="5">
    <source>
        <dbReference type="Google" id="ProtNLM"/>
    </source>
</evidence>
<dbReference type="PANTHER" id="PTHR42928:SF5">
    <property type="entry name" value="BLR1237 PROTEIN"/>
    <property type="match status" value="1"/>
</dbReference>
<dbReference type="Gene3D" id="3.40.190.150">
    <property type="entry name" value="Bordetella uptake gene, domain 1"/>
    <property type="match status" value="1"/>
</dbReference>
<evidence type="ECO:0000313" key="3">
    <source>
        <dbReference type="EMBL" id="MCQ4633536.1"/>
    </source>
</evidence>
<dbReference type="InterPro" id="IPR042100">
    <property type="entry name" value="Bug_dom1"/>
</dbReference>
<keyword evidence="4" id="KW-1185">Reference proteome</keyword>
<keyword evidence="2" id="KW-0732">Signal</keyword>
<organism evidence="3 4">
    <name type="scientific">Shinella lacus</name>
    <dbReference type="NCBI Taxonomy" id="2654216"/>
    <lineage>
        <taxon>Bacteria</taxon>
        <taxon>Pseudomonadati</taxon>
        <taxon>Pseudomonadota</taxon>
        <taxon>Alphaproteobacteria</taxon>
        <taxon>Hyphomicrobiales</taxon>
        <taxon>Rhizobiaceae</taxon>
        <taxon>Shinella</taxon>
    </lineage>
</organism>
<sequence>MKYSKTRRMLLAGAIAFLATAPRQALAQTVEEFYKGKTIDMVIGYAPGGSNDAYARAVANHIGKHIPGNPQVIPLNMPGGGSLLAANHLANIAPKDGSVLGVVASTIPLDEQLGSENIQFKSADFNWIGRVASNTNVTFVNASTNVKTVQDAMNTETILAATGASSTVAIYPSVMNTMAGTKFKLVMGYEGSAEAMLAMERGEVDGHSTSLAAVMTSHPEWMTSGKVNFLVQYGLTRHAELPNVPTAIELIKDPAELAATRLILGGVEVGKPVLTTPGVPADRVEALRRAFDAMLKDPDFVNELTQQRLEISPMSGEELQKVVSEAASATPELIARVKAVWPNQ</sequence>
<comment type="caution">
    <text evidence="3">The sequence shown here is derived from an EMBL/GenBank/DDBJ whole genome shotgun (WGS) entry which is preliminary data.</text>
</comment>
<dbReference type="Pfam" id="PF03401">
    <property type="entry name" value="TctC"/>
    <property type="match status" value="1"/>
</dbReference>
<name>A0ABT1REV5_9HYPH</name>
<proteinExistence type="inferred from homology"/>
<dbReference type="Gene3D" id="3.40.190.10">
    <property type="entry name" value="Periplasmic binding protein-like II"/>
    <property type="match status" value="1"/>
</dbReference>
<protein>
    <recommendedName>
        <fullName evidence="5">Tripartite-type tricarboxylate transporter, receptor component TctC</fullName>
    </recommendedName>
</protein>
<feature type="signal peptide" evidence="2">
    <location>
        <begin position="1"/>
        <end position="27"/>
    </location>
</feature>
<comment type="similarity">
    <text evidence="1">Belongs to the UPF0065 (bug) family.</text>
</comment>
<evidence type="ECO:0000313" key="4">
    <source>
        <dbReference type="Proteomes" id="UP000996601"/>
    </source>
</evidence>
<evidence type="ECO:0000256" key="2">
    <source>
        <dbReference type="SAM" id="SignalP"/>
    </source>
</evidence>
<reference evidence="3" key="1">
    <citation type="submission" date="2021-07" db="EMBL/GenBank/DDBJ databases">
        <title>Shinella sp. nov., a novel member of the genus Shinella from water.</title>
        <authorList>
            <person name="Deng Y."/>
        </authorList>
    </citation>
    <scope>NUCLEOTIDE SEQUENCE</scope>
    <source>
        <strain evidence="3">CPCC 100929</strain>
    </source>
</reference>
<evidence type="ECO:0000256" key="1">
    <source>
        <dbReference type="ARBA" id="ARBA00006987"/>
    </source>
</evidence>